<comment type="caution">
    <text evidence="1">The sequence shown here is derived from an EMBL/GenBank/DDBJ whole genome shotgun (WGS) entry which is preliminary data.</text>
</comment>
<name>A0ACC3AVZ4_9EURO</name>
<proteinExistence type="predicted"/>
<keyword evidence="2" id="KW-1185">Reference proteome</keyword>
<evidence type="ECO:0000313" key="2">
    <source>
        <dbReference type="Proteomes" id="UP001177260"/>
    </source>
</evidence>
<gene>
    <name evidence="1" type="ORF">N8T08_008490</name>
</gene>
<accession>A0ACC3AVZ4</accession>
<organism evidence="1 2">
    <name type="scientific">Aspergillus melleus</name>
    <dbReference type="NCBI Taxonomy" id="138277"/>
    <lineage>
        <taxon>Eukaryota</taxon>
        <taxon>Fungi</taxon>
        <taxon>Dikarya</taxon>
        <taxon>Ascomycota</taxon>
        <taxon>Pezizomycotina</taxon>
        <taxon>Eurotiomycetes</taxon>
        <taxon>Eurotiomycetidae</taxon>
        <taxon>Eurotiales</taxon>
        <taxon>Aspergillaceae</taxon>
        <taxon>Aspergillus</taxon>
        <taxon>Aspergillus subgen. Circumdati</taxon>
    </lineage>
</organism>
<dbReference type="Proteomes" id="UP001177260">
    <property type="component" value="Unassembled WGS sequence"/>
</dbReference>
<reference evidence="1 2" key="1">
    <citation type="journal article" date="2023" name="ACS Omega">
        <title>Identification of the Neoaspergillic Acid Biosynthesis Gene Cluster by Establishing an In Vitro CRISPR-Ribonucleoprotein Genetic System in Aspergillus melleus.</title>
        <authorList>
            <person name="Yuan B."/>
            <person name="Grau M.F."/>
            <person name="Murata R.M."/>
            <person name="Torok T."/>
            <person name="Venkateswaran K."/>
            <person name="Stajich J.E."/>
            <person name="Wang C.C.C."/>
        </authorList>
    </citation>
    <scope>NUCLEOTIDE SEQUENCE [LARGE SCALE GENOMIC DNA]</scope>
    <source>
        <strain evidence="1 2">IMV 1140</strain>
    </source>
</reference>
<dbReference type="EMBL" id="JAOPJF010000059">
    <property type="protein sequence ID" value="KAK1141825.1"/>
    <property type="molecule type" value="Genomic_DNA"/>
</dbReference>
<protein>
    <submittedName>
        <fullName evidence="1">Uncharacterized protein</fullName>
    </submittedName>
</protein>
<evidence type="ECO:0000313" key="1">
    <source>
        <dbReference type="EMBL" id="KAK1141825.1"/>
    </source>
</evidence>
<sequence>MSSDSAELEPINDILRTLLCYLDKGTPEYLDNVLTSDAVLIPPFPLLSVKGLPAIKQKLNDMYVKNEWWNEAAIRSIEMKSSDTAFAVSCCQMSSVFQTLVFHDDLVKDKTGWKVRRRKIILECGKSTAQKESS</sequence>